<reference evidence="2" key="1">
    <citation type="submission" date="2019-12" db="EMBL/GenBank/DDBJ databases">
        <title>High-Quality draft genome sequences of three cyanobacteria isolated from the limestone walls of the Old Cathedral of Coimbra.</title>
        <authorList>
            <person name="Tiago I."/>
            <person name="Soares F."/>
            <person name="Portugal A."/>
        </authorList>
    </citation>
    <scope>NUCLEOTIDE SEQUENCE [LARGE SCALE GENOMIC DNA]</scope>
    <source>
        <strain evidence="2">C</strain>
    </source>
</reference>
<accession>A0A8K2ABT3</accession>
<keyword evidence="1" id="KW-1133">Transmembrane helix</keyword>
<dbReference type="RefSeq" id="WP_161823539.1">
    <property type="nucleotide sequence ID" value="NZ_WVIC01000001.1"/>
</dbReference>
<evidence type="ECO:0000313" key="3">
    <source>
        <dbReference type="Proteomes" id="UP000607397"/>
    </source>
</evidence>
<keyword evidence="1" id="KW-0472">Membrane</keyword>
<dbReference type="InterPro" id="IPR021787">
    <property type="entry name" value="DUF3352"/>
</dbReference>
<dbReference type="Pfam" id="PF11832">
    <property type="entry name" value="DUF3352"/>
    <property type="match status" value="1"/>
</dbReference>
<evidence type="ECO:0000256" key="1">
    <source>
        <dbReference type="SAM" id="Phobius"/>
    </source>
</evidence>
<sequence>MIKPRPQLKPKRKSPSILFTLGGAIILIVGGGLAYWLLRHQSSSRALVRGTALVPESALVSLTMATDRNTWQQLSMFGTEATATPWAEGIQNLGETLLQPQGLDFEAHIQPWAERQMTLAILPPTLATVEDLDTQATIWVVPIRNYNQALTLLNNGTLTQGQTTQTRTYEGVEIREFQSPDGTPAAIALLDQRWAVFTNESASIDQVIDTLRGQPSVAQLPRFQAALGSIQGGSPFAEVYLNLPQASAQVASNPERPVSPEALERLQNVQGLAATLALDNQGLNIRTITWLKPNASETLTPKALSQSMAKYLPQDTLMMSSVGSFQQLWQDYNRNVGTQLLLPFDPRQWRNNLLSSTGINFDETFVEWMDSDFVGALVPSDAGQGAGLVLLAKATDRQAAEQAFQELDTAVRDRFNFQVSESTLGDRTITNWRVPPGLPVASHGWLDNNIAFMTLGSPIAERILTPESSLSQASLFQTATRSELRTNSSTLFIDVPRTLSLMQNSPFLPQLAPSAMPYAETIEAIGVTAAPNNAWSTRYNIRITLKQPS</sequence>
<dbReference type="EMBL" id="WVIC01000001">
    <property type="protein sequence ID" value="NCJ05070.1"/>
    <property type="molecule type" value="Genomic_DNA"/>
</dbReference>
<gene>
    <name evidence="2" type="ORF">GS597_00755</name>
</gene>
<protein>
    <submittedName>
        <fullName evidence="2">DUF3352 domain-containing protein</fullName>
    </submittedName>
</protein>
<name>A0A8K2ABT3_9CYAN</name>
<dbReference type="AlphaFoldDB" id="A0A8K2ABT3"/>
<comment type="caution">
    <text evidence="2">The sequence shown here is derived from an EMBL/GenBank/DDBJ whole genome shotgun (WGS) entry which is preliminary data.</text>
</comment>
<keyword evidence="1" id="KW-0812">Transmembrane</keyword>
<keyword evidence="3" id="KW-1185">Reference proteome</keyword>
<dbReference type="Proteomes" id="UP000607397">
    <property type="component" value="Unassembled WGS sequence"/>
</dbReference>
<proteinExistence type="predicted"/>
<feature type="transmembrane region" description="Helical" evidence="1">
    <location>
        <begin position="16"/>
        <end position="38"/>
    </location>
</feature>
<evidence type="ECO:0000313" key="2">
    <source>
        <dbReference type="EMBL" id="NCJ05070.1"/>
    </source>
</evidence>
<organism evidence="2 3">
    <name type="scientific">Petrachloros mirabilis ULC683</name>
    <dbReference type="NCBI Taxonomy" id="2781853"/>
    <lineage>
        <taxon>Bacteria</taxon>
        <taxon>Bacillati</taxon>
        <taxon>Cyanobacteriota</taxon>
        <taxon>Cyanophyceae</taxon>
        <taxon>Synechococcales</taxon>
        <taxon>Petrachlorosaceae</taxon>
        <taxon>Petrachloros</taxon>
        <taxon>Petrachloros mirabilis</taxon>
    </lineage>
</organism>